<reference evidence="2 3" key="1">
    <citation type="journal article" date="2017" name="BMC Genomics">
        <title>Chromosome level assembly and secondary metabolite potential of the parasitic fungus Cordyceps militaris.</title>
        <authorList>
            <person name="Kramer G.J."/>
            <person name="Nodwell J.R."/>
        </authorList>
    </citation>
    <scope>NUCLEOTIDE SEQUENCE [LARGE SCALE GENOMIC DNA]</scope>
    <source>
        <strain evidence="2 3">ATCC 34164</strain>
    </source>
</reference>
<feature type="region of interest" description="Disordered" evidence="1">
    <location>
        <begin position="41"/>
        <end position="64"/>
    </location>
</feature>
<dbReference type="AlphaFoldDB" id="A0A2H4SHS0"/>
<dbReference type="EMBL" id="CP023324">
    <property type="protein sequence ID" value="ATY62653.1"/>
    <property type="molecule type" value="Genomic_DNA"/>
</dbReference>
<gene>
    <name evidence="2" type="ORF">A9K55_008718</name>
</gene>
<organism evidence="2 3">
    <name type="scientific">Cordyceps militaris</name>
    <name type="common">Caterpillar fungus</name>
    <name type="synonym">Clavaria militaris</name>
    <dbReference type="NCBI Taxonomy" id="73501"/>
    <lineage>
        <taxon>Eukaryota</taxon>
        <taxon>Fungi</taxon>
        <taxon>Dikarya</taxon>
        <taxon>Ascomycota</taxon>
        <taxon>Pezizomycotina</taxon>
        <taxon>Sordariomycetes</taxon>
        <taxon>Hypocreomycetidae</taxon>
        <taxon>Hypocreales</taxon>
        <taxon>Cordycipitaceae</taxon>
        <taxon>Cordyceps</taxon>
    </lineage>
</organism>
<evidence type="ECO:0000313" key="2">
    <source>
        <dbReference type="EMBL" id="ATY62653.1"/>
    </source>
</evidence>
<dbReference type="Proteomes" id="UP000323067">
    <property type="component" value="Chromosome vii"/>
</dbReference>
<evidence type="ECO:0000256" key="1">
    <source>
        <dbReference type="SAM" id="MobiDB-lite"/>
    </source>
</evidence>
<evidence type="ECO:0000313" key="3">
    <source>
        <dbReference type="Proteomes" id="UP000323067"/>
    </source>
</evidence>
<proteinExistence type="predicted"/>
<feature type="compositionally biased region" description="Basic residues" evidence="1">
    <location>
        <begin position="237"/>
        <end position="251"/>
    </location>
</feature>
<dbReference type="VEuPathDB" id="FungiDB:A9K55_008718"/>
<accession>A0A2H4SHS0</accession>
<dbReference type="VEuPathDB" id="FungiDB:CCM_06427"/>
<name>A0A2H4SHS0_CORMI</name>
<feature type="compositionally biased region" description="Polar residues" evidence="1">
    <location>
        <begin position="49"/>
        <end position="58"/>
    </location>
</feature>
<feature type="compositionally biased region" description="Basic and acidic residues" evidence="1">
    <location>
        <begin position="221"/>
        <end position="235"/>
    </location>
</feature>
<protein>
    <submittedName>
        <fullName evidence="2">Uncharacterized protein</fullName>
    </submittedName>
</protein>
<feature type="region of interest" description="Disordered" evidence="1">
    <location>
        <begin position="219"/>
        <end position="251"/>
    </location>
</feature>
<sequence>MADPAAPGSWVQEAPASAPLLSPDWRGGVCARDYELPLAVSPTAEGKQNDTLTESGMQSEGKKATVSRYTDCDGGLFRSSVEESQAMYTEALQPKMVTSFQVKFRSSSRHASSGLLLAGVGSALLELQRSELPPVTRGRRERAQVRAQRGNRGSLGRSFGPTLITRLEKAAPTCWSLVLRHVAWADDDEACNVNHPQVFPRCLSERFQAKKRAVIWPLSQNERKPAEKYNREYGNRRQQKQKKTKGVGKSS</sequence>
<feature type="region of interest" description="Disordered" evidence="1">
    <location>
        <begin position="135"/>
        <end position="155"/>
    </location>
</feature>